<dbReference type="Proteomes" id="UP000789702">
    <property type="component" value="Unassembled WGS sequence"/>
</dbReference>
<name>A0ACA9KNX4_9GLOM</name>
<keyword evidence="2" id="KW-1185">Reference proteome</keyword>
<comment type="caution">
    <text evidence="1">The sequence shown here is derived from an EMBL/GenBank/DDBJ whole genome shotgun (WGS) entry which is preliminary data.</text>
</comment>
<organism evidence="1 2">
    <name type="scientific">Dentiscutata heterogama</name>
    <dbReference type="NCBI Taxonomy" id="1316150"/>
    <lineage>
        <taxon>Eukaryota</taxon>
        <taxon>Fungi</taxon>
        <taxon>Fungi incertae sedis</taxon>
        <taxon>Mucoromycota</taxon>
        <taxon>Glomeromycotina</taxon>
        <taxon>Glomeromycetes</taxon>
        <taxon>Diversisporales</taxon>
        <taxon>Gigasporaceae</taxon>
        <taxon>Dentiscutata</taxon>
    </lineage>
</organism>
<protein>
    <submittedName>
        <fullName evidence="1">7011_t:CDS:1</fullName>
    </submittedName>
</protein>
<sequence>RKPIGGKHEERSSEHLAHLKLLLTCWVTIFSIPSIHIGGEDRINVLPIKSKILVDWKASLGLVNGKLKTVPRELA</sequence>
<dbReference type="EMBL" id="CAJVPU010001619">
    <property type="protein sequence ID" value="CAG8484787.1"/>
    <property type="molecule type" value="Genomic_DNA"/>
</dbReference>
<reference evidence="1" key="1">
    <citation type="submission" date="2021-06" db="EMBL/GenBank/DDBJ databases">
        <authorList>
            <person name="Kallberg Y."/>
            <person name="Tangrot J."/>
            <person name="Rosling A."/>
        </authorList>
    </citation>
    <scope>NUCLEOTIDE SEQUENCE</scope>
    <source>
        <strain evidence="1">IL203A</strain>
    </source>
</reference>
<gene>
    <name evidence="1" type="ORF">DHETER_LOCUS2289</name>
</gene>
<feature type="non-terminal residue" evidence="1">
    <location>
        <position position="1"/>
    </location>
</feature>
<evidence type="ECO:0000313" key="2">
    <source>
        <dbReference type="Proteomes" id="UP000789702"/>
    </source>
</evidence>
<proteinExistence type="predicted"/>
<accession>A0ACA9KNX4</accession>
<evidence type="ECO:0000313" key="1">
    <source>
        <dbReference type="EMBL" id="CAG8484787.1"/>
    </source>
</evidence>